<dbReference type="Proteomes" id="UP001634393">
    <property type="component" value="Unassembled WGS sequence"/>
</dbReference>
<evidence type="ECO:0000313" key="3">
    <source>
        <dbReference type="Proteomes" id="UP001634393"/>
    </source>
</evidence>
<dbReference type="AlphaFoldDB" id="A0ABD3U3R8"/>
<proteinExistence type="predicted"/>
<sequence length="409" mass="46626">MEIGNYSASTRTQKRKFDECFTFPLNELNQDVLERVLSCLPTSSFTRLSSVCKKWKSISDSTTFKLACSQVPFRDPWFFMVDSQSHIGNQLPIIFDSLENNYKKLNPLPLNSCSNFTPSPVSSSGGLLCFFNSPTNQFTVTNPITGSCRKIIASLDQIEEHPIAAIAMVAKHESFKIVVVSGELPNLKFKQYNSKTDKWEEKEEEETTLARKVKFEANYDSSAQYFLSKCGNILSTDIQRSPCKQYSSVLVTEKSGDEVLYFLSSSGTVVSCNLTSKFYFEYPRLLPVISEYSIDLVECGGEMYVVLLSEMLESASVRVWKWDEQWKQVAVMPYWMSHKFYGKNVDINCTGIGEKILVCLNSEEICSYVMCSLVRNEWVELPECRVNGEVKEFVCAFSFEPRIEAFHFL</sequence>
<dbReference type="PROSITE" id="PS50181">
    <property type="entry name" value="FBOX"/>
    <property type="match status" value="1"/>
</dbReference>
<dbReference type="Gene3D" id="1.20.1280.50">
    <property type="match status" value="1"/>
</dbReference>
<keyword evidence="3" id="KW-1185">Reference proteome</keyword>
<dbReference type="InterPro" id="IPR036047">
    <property type="entry name" value="F-box-like_dom_sf"/>
</dbReference>
<dbReference type="InterPro" id="IPR001810">
    <property type="entry name" value="F-box_dom"/>
</dbReference>
<dbReference type="EMBL" id="JBJXBP010000002">
    <property type="protein sequence ID" value="KAL3844086.1"/>
    <property type="molecule type" value="Genomic_DNA"/>
</dbReference>
<reference evidence="2 3" key="1">
    <citation type="submission" date="2024-12" db="EMBL/GenBank/DDBJ databases">
        <title>The unique morphological basis and parallel evolutionary history of personate flowers in Penstemon.</title>
        <authorList>
            <person name="Depatie T.H."/>
            <person name="Wessinger C.A."/>
        </authorList>
    </citation>
    <scope>NUCLEOTIDE SEQUENCE [LARGE SCALE GENOMIC DNA]</scope>
    <source>
        <strain evidence="2">WTNN_2</strain>
        <tissue evidence="2">Leaf</tissue>
    </source>
</reference>
<dbReference type="SUPFAM" id="SSF50965">
    <property type="entry name" value="Galactose oxidase, central domain"/>
    <property type="match status" value="1"/>
</dbReference>
<dbReference type="InterPro" id="IPR011043">
    <property type="entry name" value="Gal_Oxase/kelch_b-propeller"/>
</dbReference>
<accession>A0ABD3U3R8</accession>
<dbReference type="InterPro" id="IPR050796">
    <property type="entry name" value="SCF_F-box_component"/>
</dbReference>
<dbReference type="SUPFAM" id="SSF81383">
    <property type="entry name" value="F-box domain"/>
    <property type="match status" value="1"/>
</dbReference>
<dbReference type="SMART" id="SM00256">
    <property type="entry name" value="FBOX"/>
    <property type="match status" value="1"/>
</dbReference>
<dbReference type="PANTHER" id="PTHR31672">
    <property type="entry name" value="BNACNNG10540D PROTEIN"/>
    <property type="match status" value="1"/>
</dbReference>
<organism evidence="2 3">
    <name type="scientific">Penstemon smallii</name>
    <dbReference type="NCBI Taxonomy" id="265156"/>
    <lineage>
        <taxon>Eukaryota</taxon>
        <taxon>Viridiplantae</taxon>
        <taxon>Streptophyta</taxon>
        <taxon>Embryophyta</taxon>
        <taxon>Tracheophyta</taxon>
        <taxon>Spermatophyta</taxon>
        <taxon>Magnoliopsida</taxon>
        <taxon>eudicotyledons</taxon>
        <taxon>Gunneridae</taxon>
        <taxon>Pentapetalae</taxon>
        <taxon>asterids</taxon>
        <taxon>lamiids</taxon>
        <taxon>Lamiales</taxon>
        <taxon>Plantaginaceae</taxon>
        <taxon>Cheloneae</taxon>
        <taxon>Penstemon</taxon>
    </lineage>
</organism>
<gene>
    <name evidence="2" type="ORF">ACJIZ3_001489</name>
</gene>
<dbReference type="PANTHER" id="PTHR31672:SF7">
    <property type="entry name" value="F-BOX DOMAIN-CONTAINING PROTEIN"/>
    <property type="match status" value="1"/>
</dbReference>
<name>A0ABD3U3R8_9LAMI</name>
<evidence type="ECO:0000259" key="1">
    <source>
        <dbReference type="PROSITE" id="PS50181"/>
    </source>
</evidence>
<evidence type="ECO:0000313" key="2">
    <source>
        <dbReference type="EMBL" id="KAL3844086.1"/>
    </source>
</evidence>
<dbReference type="Pfam" id="PF00646">
    <property type="entry name" value="F-box"/>
    <property type="match status" value="1"/>
</dbReference>
<comment type="caution">
    <text evidence="2">The sequence shown here is derived from an EMBL/GenBank/DDBJ whole genome shotgun (WGS) entry which is preliminary data.</text>
</comment>
<protein>
    <recommendedName>
        <fullName evidence="1">F-box domain-containing protein</fullName>
    </recommendedName>
</protein>
<feature type="domain" description="F-box" evidence="1">
    <location>
        <begin position="22"/>
        <end position="67"/>
    </location>
</feature>